<dbReference type="STRING" id="767817.Desgi_4758"/>
<keyword evidence="8 12" id="KW-0274">FAD</keyword>
<feature type="binding site" evidence="12">
    <location>
        <position position="126"/>
    </location>
    <ligand>
        <name>FAD</name>
        <dbReference type="ChEBI" id="CHEBI:57692"/>
    </ligand>
</feature>
<organism evidence="14 15">
    <name type="scientific">Desulfoscipio gibsoniae DSM 7213</name>
    <dbReference type="NCBI Taxonomy" id="767817"/>
    <lineage>
        <taxon>Bacteria</taxon>
        <taxon>Bacillati</taxon>
        <taxon>Bacillota</taxon>
        <taxon>Clostridia</taxon>
        <taxon>Eubacteriales</taxon>
        <taxon>Desulfallaceae</taxon>
        <taxon>Desulfoscipio</taxon>
    </lineage>
</organism>
<evidence type="ECO:0000313" key="15">
    <source>
        <dbReference type="Proteomes" id="UP000013520"/>
    </source>
</evidence>
<keyword evidence="9 12" id="KW-0520">NAD</keyword>
<comment type="subcellular location">
    <subcellularLocation>
        <location evidence="12">Cytoplasm</location>
    </subcellularLocation>
</comment>
<dbReference type="OrthoDB" id="9815560at2"/>
<dbReference type="Gene3D" id="3.50.50.60">
    <property type="entry name" value="FAD/NAD(P)-binding domain"/>
    <property type="match status" value="2"/>
</dbReference>
<dbReference type="GO" id="GO:0005829">
    <property type="term" value="C:cytosol"/>
    <property type="evidence" value="ECO:0007669"/>
    <property type="project" value="TreeGrafter"/>
</dbReference>
<feature type="domain" description="tRNA uridine 5-carboxymethylaminomethyl modification enzyme C-terminal subdomain" evidence="13">
    <location>
        <begin position="545"/>
        <end position="616"/>
    </location>
</feature>
<evidence type="ECO:0000259" key="13">
    <source>
        <dbReference type="SMART" id="SM01228"/>
    </source>
</evidence>
<evidence type="ECO:0000256" key="7">
    <source>
        <dbReference type="ARBA" id="ARBA00022694"/>
    </source>
</evidence>
<dbReference type="Pfam" id="PF13932">
    <property type="entry name" value="SAM_GIDA_C"/>
    <property type="match status" value="1"/>
</dbReference>
<evidence type="ECO:0000256" key="1">
    <source>
        <dbReference type="ARBA" id="ARBA00001974"/>
    </source>
</evidence>
<dbReference type="eggNOG" id="COG0445">
    <property type="taxonomic scope" value="Bacteria"/>
</dbReference>
<dbReference type="GO" id="GO:0050660">
    <property type="term" value="F:flavin adenine dinucleotide binding"/>
    <property type="evidence" value="ECO:0007669"/>
    <property type="project" value="UniProtKB-UniRule"/>
</dbReference>
<keyword evidence="15" id="KW-1185">Reference proteome</keyword>
<comment type="cofactor">
    <cofactor evidence="1 12">
        <name>FAD</name>
        <dbReference type="ChEBI" id="CHEBI:57692"/>
    </cofactor>
</comment>
<evidence type="ECO:0000313" key="14">
    <source>
        <dbReference type="EMBL" id="AGL03976.1"/>
    </source>
</evidence>
<dbReference type="InterPro" id="IPR002218">
    <property type="entry name" value="MnmG-rel"/>
</dbReference>
<name>R4KWG4_9FIRM</name>
<dbReference type="Proteomes" id="UP000013520">
    <property type="component" value="Chromosome"/>
</dbReference>
<dbReference type="InterPro" id="IPR040131">
    <property type="entry name" value="MnmG_N"/>
</dbReference>
<feature type="binding site" evidence="12">
    <location>
        <position position="181"/>
    </location>
    <ligand>
        <name>FAD</name>
        <dbReference type="ChEBI" id="CHEBI:57692"/>
    </ligand>
</feature>
<dbReference type="InterPro" id="IPR049312">
    <property type="entry name" value="GIDA_C_N"/>
</dbReference>
<dbReference type="InterPro" id="IPR047001">
    <property type="entry name" value="MnmG_C_subdom"/>
</dbReference>
<evidence type="ECO:0000256" key="11">
    <source>
        <dbReference type="ARBA" id="ARBA00031800"/>
    </source>
</evidence>
<feature type="binding site" evidence="12">
    <location>
        <begin position="273"/>
        <end position="287"/>
    </location>
    <ligand>
        <name>NAD(+)</name>
        <dbReference type="ChEBI" id="CHEBI:57540"/>
    </ligand>
</feature>
<dbReference type="KEGG" id="dgi:Desgi_4758"/>
<dbReference type="RefSeq" id="WP_006522179.1">
    <property type="nucleotide sequence ID" value="NC_021184.1"/>
</dbReference>
<dbReference type="HOGENOM" id="CLU_007831_2_2_9"/>
<dbReference type="InterPro" id="IPR020595">
    <property type="entry name" value="MnmG-rel_CS"/>
</dbReference>
<comment type="similarity">
    <text evidence="3 12">Belongs to the MnmG family.</text>
</comment>
<dbReference type="HAMAP" id="MF_00129">
    <property type="entry name" value="MnmG_GidA"/>
    <property type="match status" value="1"/>
</dbReference>
<evidence type="ECO:0000256" key="10">
    <source>
        <dbReference type="ARBA" id="ARBA00025948"/>
    </source>
</evidence>
<dbReference type="EMBL" id="CP003273">
    <property type="protein sequence ID" value="AGL03976.1"/>
    <property type="molecule type" value="Genomic_DNA"/>
</dbReference>
<evidence type="ECO:0000256" key="3">
    <source>
        <dbReference type="ARBA" id="ARBA00007653"/>
    </source>
</evidence>
<evidence type="ECO:0000256" key="8">
    <source>
        <dbReference type="ARBA" id="ARBA00022827"/>
    </source>
</evidence>
<dbReference type="Pfam" id="PF01134">
    <property type="entry name" value="GIDA"/>
    <property type="match status" value="1"/>
</dbReference>
<dbReference type="GO" id="GO:0002098">
    <property type="term" value="P:tRNA wobble uridine modification"/>
    <property type="evidence" value="ECO:0007669"/>
    <property type="project" value="InterPro"/>
</dbReference>
<dbReference type="Pfam" id="PF21680">
    <property type="entry name" value="GIDA_C_1st"/>
    <property type="match status" value="1"/>
</dbReference>
<accession>R4KWG4</accession>
<dbReference type="InterPro" id="IPR026904">
    <property type="entry name" value="MnmG_C"/>
</dbReference>
<reference evidence="14 15" key="1">
    <citation type="submission" date="2012-01" db="EMBL/GenBank/DDBJ databases">
        <title>Complete sequence of Desulfotomaculum gibsoniae DSM 7213.</title>
        <authorList>
            <consortium name="US DOE Joint Genome Institute"/>
            <person name="Lucas S."/>
            <person name="Han J."/>
            <person name="Lapidus A."/>
            <person name="Cheng J.-F."/>
            <person name="Goodwin L."/>
            <person name="Pitluck S."/>
            <person name="Peters L."/>
            <person name="Ovchinnikova G."/>
            <person name="Teshima H."/>
            <person name="Detter J.C."/>
            <person name="Han C."/>
            <person name="Tapia R."/>
            <person name="Land M."/>
            <person name="Hauser L."/>
            <person name="Kyrpides N."/>
            <person name="Ivanova N."/>
            <person name="Pagani I."/>
            <person name="Parshina S."/>
            <person name="Plugge C."/>
            <person name="Muyzer G."/>
            <person name="Kuever J."/>
            <person name="Ivanova A."/>
            <person name="Nazina T."/>
            <person name="Klenk H.-P."/>
            <person name="Brambilla E."/>
            <person name="Spring S."/>
            <person name="Stams A.F."/>
            <person name="Woyke T."/>
        </authorList>
    </citation>
    <scope>NUCLEOTIDE SEQUENCE [LARGE SCALE GENOMIC DNA]</scope>
    <source>
        <strain evidence="14 15">DSM 7213</strain>
    </source>
</reference>
<keyword evidence="5 12" id="KW-0963">Cytoplasm</keyword>
<dbReference type="AlphaFoldDB" id="R4KWG4"/>
<sequence length="630" mass="70150">MDYLAGNYDVVVIGAGHAGCEAGLAAARMGMKTLMLTINMDNIAMMPCNPAMGGPAKGQLIREVDALGGEIGLNTDRSAIQMRMLNTAKGPAVQALRAQADKNFYHLNMKWILENQNNLDVKQVMVERILVQGGRVTGVVGQTGAVFNAHAVIIATGTFLKGRIIIGDIAYSGGPSGNFPSITLSNNLKELGFILGRFKTGTPARVDKRSIDFSKMNIQPGDQKLYNFSFISDVENREQIPCWLTYSNEETHKIIKENLHRSPLFSGVIEGVGPRYCPSIETKVVRFTDKPAHQVFVEPEGKRTNEMYVQGMSTSLPEDVQIAMLRTIPGLEKVEIIRTGYAIEYDYVVPSQLKLNLETKDVQGLFTAGQINGTSGYEEAAAQGIIAGINAARYIKNEEPFIISRSEGYIGVLIDDLVTKGVTEPYRLLTSRAEYRLMLRQDNADLRLTEKGYKIGLVTAERYERFINKSKSVAEEIQRLKRTLVTAGPEIKSILEEKNSSLFQGSVNLATLLKRPEIEYRDLEKISIEHPPLEEEIKEEVEIQIKYEGYIKKQASQVRKFEKIENMKLPPNTDYTKIKGLAVEAAQRLEEIKPLSIGQASRISGVNPADISVLLIYLEQNKRKEENKIK</sequence>
<dbReference type="PANTHER" id="PTHR11806:SF0">
    <property type="entry name" value="PROTEIN MTO1 HOMOLOG, MITOCHONDRIAL"/>
    <property type="match status" value="1"/>
</dbReference>
<dbReference type="SUPFAM" id="SSF51905">
    <property type="entry name" value="FAD/NAD(P)-binding domain"/>
    <property type="match status" value="1"/>
</dbReference>
<dbReference type="FunFam" id="1.10.150.570:FF:000001">
    <property type="entry name" value="tRNA uridine 5-carboxymethylaminomethyl modification enzyme MnmG"/>
    <property type="match status" value="1"/>
</dbReference>
<dbReference type="NCBIfam" id="TIGR00136">
    <property type="entry name" value="mnmG_gidA"/>
    <property type="match status" value="1"/>
</dbReference>
<dbReference type="InterPro" id="IPR036188">
    <property type="entry name" value="FAD/NAD-bd_sf"/>
</dbReference>
<keyword evidence="7 12" id="KW-0819">tRNA processing</keyword>
<feature type="binding site" evidence="12">
    <location>
        <begin position="14"/>
        <end position="19"/>
    </location>
    <ligand>
        <name>FAD</name>
        <dbReference type="ChEBI" id="CHEBI:57692"/>
    </ligand>
</feature>
<dbReference type="PROSITE" id="PS01280">
    <property type="entry name" value="GIDA_1"/>
    <property type="match status" value="1"/>
</dbReference>
<comment type="subunit">
    <text evidence="10 12">Homodimer. Heterotetramer of two MnmE and two MnmG subunits.</text>
</comment>
<evidence type="ECO:0000256" key="2">
    <source>
        <dbReference type="ARBA" id="ARBA00003717"/>
    </source>
</evidence>
<dbReference type="SMART" id="SM01228">
    <property type="entry name" value="GIDA_assoc_3"/>
    <property type="match status" value="1"/>
</dbReference>
<proteinExistence type="inferred from homology"/>
<keyword evidence="6 12" id="KW-0285">Flavoprotein</keyword>
<gene>
    <name evidence="12" type="primary">mnmG</name>
    <name evidence="12" type="synonym">gidA</name>
    <name evidence="14" type="ORF">Desgi_4758</name>
</gene>
<evidence type="ECO:0000256" key="9">
    <source>
        <dbReference type="ARBA" id="ARBA00023027"/>
    </source>
</evidence>
<evidence type="ECO:0000256" key="6">
    <source>
        <dbReference type="ARBA" id="ARBA00022630"/>
    </source>
</evidence>
<dbReference type="InterPro" id="IPR044920">
    <property type="entry name" value="MnmG_C_subdom_sf"/>
</dbReference>
<dbReference type="Gene3D" id="1.10.150.570">
    <property type="entry name" value="GidA associated domain, C-terminal subdomain"/>
    <property type="match status" value="1"/>
</dbReference>
<feature type="binding site" evidence="12">
    <location>
        <position position="370"/>
    </location>
    <ligand>
        <name>FAD</name>
        <dbReference type="ChEBI" id="CHEBI:57692"/>
    </ligand>
</feature>
<protein>
    <recommendedName>
        <fullName evidence="4 12">tRNA uridine 5-carboxymethylaminomethyl modification enzyme MnmG</fullName>
    </recommendedName>
    <alternativeName>
        <fullName evidence="11 12">Glucose-inhibited division protein A</fullName>
    </alternativeName>
</protein>
<dbReference type="FunFam" id="1.10.10.1800:FF:000001">
    <property type="entry name" value="tRNA uridine 5-carboxymethylaminomethyl modification enzyme MnmG"/>
    <property type="match status" value="1"/>
</dbReference>
<dbReference type="PRINTS" id="PR00411">
    <property type="entry name" value="PNDRDTASEI"/>
</dbReference>
<comment type="function">
    <text evidence="2 12">NAD-binding protein involved in the addition of a carboxymethylaminomethyl (cmnm) group at the wobble position (U34) of certain tRNAs, forming tRNA-cmnm(5)s(2)U34.</text>
</comment>
<dbReference type="FunFam" id="3.50.50.60:FF:000002">
    <property type="entry name" value="tRNA uridine 5-carboxymethylaminomethyl modification enzyme MnmG"/>
    <property type="match status" value="1"/>
</dbReference>
<evidence type="ECO:0000256" key="4">
    <source>
        <dbReference type="ARBA" id="ARBA00020461"/>
    </source>
</evidence>
<dbReference type="GO" id="GO:0030488">
    <property type="term" value="P:tRNA methylation"/>
    <property type="evidence" value="ECO:0007669"/>
    <property type="project" value="TreeGrafter"/>
</dbReference>
<dbReference type="FunFam" id="3.50.50.60:FF:000063">
    <property type="entry name" value="tRNA uridine 5-carboxymethylaminomethyl modification enzyme MnmG"/>
    <property type="match status" value="1"/>
</dbReference>
<dbReference type="PROSITE" id="PS01281">
    <property type="entry name" value="GIDA_2"/>
    <property type="match status" value="1"/>
</dbReference>
<evidence type="ECO:0000256" key="12">
    <source>
        <dbReference type="HAMAP-Rule" id="MF_00129"/>
    </source>
</evidence>
<evidence type="ECO:0000256" key="5">
    <source>
        <dbReference type="ARBA" id="ARBA00022490"/>
    </source>
</evidence>
<dbReference type="InterPro" id="IPR004416">
    <property type="entry name" value="MnmG"/>
</dbReference>
<dbReference type="PANTHER" id="PTHR11806">
    <property type="entry name" value="GLUCOSE INHIBITED DIVISION PROTEIN A"/>
    <property type="match status" value="1"/>
</dbReference>
<dbReference type="Gene3D" id="1.10.10.1800">
    <property type="entry name" value="tRNA uridine 5-carboxymethylaminomethyl modification enzyme MnmG/GidA"/>
    <property type="match status" value="1"/>
</dbReference>